<feature type="region of interest" description="Disordered" evidence="3">
    <location>
        <begin position="601"/>
        <end position="628"/>
    </location>
</feature>
<protein>
    <recommendedName>
        <fullName evidence="4">Zn(2)-C6 fungal-type domain-containing protein</fullName>
    </recommendedName>
</protein>
<dbReference type="EMBL" id="CAMGZC010000032">
    <property type="protein sequence ID" value="CAI0641895.1"/>
    <property type="molecule type" value="Genomic_DNA"/>
</dbReference>
<dbReference type="GO" id="GO:0000981">
    <property type="term" value="F:DNA-binding transcription factor activity, RNA polymerase II-specific"/>
    <property type="evidence" value="ECO:0007669"/>
    <property type="project" value="InterPro"/>
</dbReference>
<dbReference type="InterPro" id="IPR036864">
    <property type="entry name" value="Zn2-C6_fun-type_DNA-bd_sf"/>
</dbReference>
<dbReference type="GO" id="GO:0016831">
    <property type="term" value="F:carboxy-lyase activity"/>
    <property type="evidence" value="ECO:0007669"/>
    <property type="project" value="TreeGrafter"/>
</dbReference>
<reference evidence="5" key="1">
    <citation type="submission" date="2022-08" db="EMBL/GenBank/DDBJ databases">
        <authorList>
            <person name="Giroux E."/>
            <person name="Giroux E."/>
        </authorList>
    </citation>
    <scope>NUCLEOTIDE SEQUENCE</scope>
    <source>
        <strain evidence="5">H1091258</strain>
    </source>
</reference>
<feature type="compositionally biased region" description="Polar residues" evidence="3">
    <location>
        <begin position="126"/>
        <end position="155"/>
    </location>
</feature>
<dbReference type="PROSITE" id="PS00463">
    <property type="entry name" value="ZN2_CY6_FUNGAL_1"/>
    <property type="match status" value="1"/>
</dbReference>
<evidence type="ECO:0000313" key="6">
    <source>
        <dbReference type="Proteomes" id="UP001152533"/>
    </source>
</evidence>
<dbReference type="Pfam" id="PF00172">
    <property type="entry name" value="Zn_clus"/>
    <property type="match status" value="1"/>
</dbReference>
<evidence type="ECO:0000256" key="1">
    <source>
        <dbReference type="ARBA" id="ARBA00022723"/>
    </source>
</evidence>
<evidence type="ECO:0000256" key="2">
    <source>
        <dbReference type="ARBA" id="ARBA00023242"/>
    </source>
</evidence>
<dbReference type="Proteomes" id="UP001152533">
    <property type="component" value="Unassembled WGS sequence"/>
</dbReference>
<dbReference type="InterPro" id="IPR004507">
    <property type="entry name" value="UbiX-like"/>
</dbReference>
<dbReference type="CDD" id="cd12148">
    <property type="entry name" value="fungal_TF_MHR"/>
    <property type="match status" value="1"/>
</dbReference>
<dbReference type="PANTHER" id="PTHR43374:SF1">
    <property type="entry name" value="FLAVIN PRENYLTRANSFERASE PAD1, MITOCHONDRIAL"/>
    <property type="match status" value="1"/>
</dbReference>
<keyword evidence="6" id="KW-1185">Reference proteome</keyword>
<evidence type="ECO:0000259" key="4">
    <source>
        <dbReference type="PROSITE" id="PS50048"/>
    </source>
</evidence>
<name>A0A9W4WAC4_9PEZI</name>
<organism evidence="5 6">
    <name type="scientific">Colletotrichum noveboracense</name>
    <dbReference type="NCBI Taxonomy" id="2664923"/>
    <lineage>
        <taxon>Eukaryota</taxon>
        <taxon>Fungi</taxon>
        <taxon>Dikarya</taxon>
        <taxon>Ascomycota</taxon>
        <taxon>Pezizomycotina</taxon>
        <taxon>Sordariomycetes</taxon>
        <taxon>Hypocreomycetidae</taxon>
        <taxon>Glomerellales</taxon>
        <taxon>Glomerellaceae</taxon>
        <taxon>Colletotrichum</taxon>
        <taxon>Colletotrichum gloeosporioides species complex</taxon>
    </lineage>
</organism>
<feature type="compositionally biased region" description="Basic and acidic residues" evidence="3">
    <location>
        <begin position="94"/>
        <end position="103"/>
    </location>
</feature>
<dbReference type="SMART" id="SM00906">
    <property type="entry name" value="Fungal_trans"/>
    <property type="match status" value="1"/>
</dbReference>
<dbReference type="Pfam" id="PF04082">
    <property type="entry name" value="Fungal_trans"/>
    <property type="match status" value="1"/>
</dbReference>
<accession>A0A9W4WAC4</accession>
<dbReference type="PANTHER" id="PTHR43374">
    <property type="entry name" value="FLAVIN PRENYLTRANSFERASE"/>
    <property type="match status" value="1"/>
</dbReference>
<evidence type="ECO:0000313" key="5">
    <source>
        <dbReference type="EMBL" id="CAI0641895.1"/>
    </source>
</evidence>
<dbReference type="AlphaFoldDB" id="A0A9W4WAC4"/>
<keyword evidence="2" id="KW-0539">Nucleus</keyword>
<dbReference type="CDD" id="cd00067">
    <property type="entry name" value="GAL4"/>
    <property type="match status" value="1"/>
</dbReference>
<feature type="compositionally biased region" description="Polar residues" evidence="3">
    <location>
        <begin position="607"/>
        <end position="626"/>
    </location>
</feature>
<sequence length="672" mass="75027">MADSAQQFPSTPSASETTLKDILRSRQRMQNGVRGNPKSCLPCRERKVKCDKGRPCLTCSKRGHADLCSYEPRTSLGARSPIRSRTPHPPTRSPESDRNRHDVPSFSTSDAYQDHINASPGLNAAASPNTGESSSHRTAVTTNGDTTFLADNSVANMARQRSPRSRDDPARQSAFETGILPLLGISDDTASSAMSFSSLPSDQEIVRLFEVFRQRAHPFHVITYDLDNIEARACALVTSGRVTASECPEDPRWLCLLHAILATGAQFSELSFHKRLALSQQHTKHAFDLLRCTDYLAKPTKEAIQTLLLLGNVLQNDMKPQAAWVLGGTTIRLAQCLGIHKKPDRLVPALIPPEEAKYLRLAIVWQDALLALAFGRPPASHEMDFEEDLPPLTNPPINGKISYLEAMNWLCHVTLRHVSSREGLSSQPLAMLEDMHSVEISLSPHLTDSQKGKSIRELQEFYAFELHKNFVVSTLCRPFISSSSSRQVDDADRSVILEQFRDSLRRSVRAYVRLRTITGHARRSWAFIHNGLTSVLLLSLMRETRYLPETRTLQDEMITSLSDSDPDSMSDSSGHLSETLKKALKALQTLQRLADRDLTSRGRNADAINTNDPLLENNSNQNQAPQREQDSFWNMGADDWSFPFNFDMSPLGAFDYIMSDQNFSGDSFLPII</sequence>
<keyword evidence="1" id="KW-0479">Metal-binding</keyword>
<dbReference type="InterPro" id="IPR007219">
    <property type="entry name" value="XnlR_reg_dom"/>
</dbReference>
<dbReference type="PROSITE" id="PS50048">
    <property type="entry name" value="ZN2_CY6_FUNGAL_2"/>
    <property type="match status" value="1"/>
</dbReference>
<dbReference type="GO" id="GO:0006351">
    <property type="term" value="P:DNA-templated transcription"/>
    <property type="evidence" value="ECO:0007669"/>
    <property type="project" value="InterPro"/>
</dbReference>
<proteinExistence type="predicted"/>
<feature type="domain" description="Zn(2)-C6 fungal-type" evidence="4">
    <location>
        <begin position="39"/>
        <end position="70"/>
    </location>
</feature>
<dbReference type="GO" id="GO:0008270">
    <property type="term" value="F:zinc ion binding"/>
    <property type="evidence" value="ECO:0007669"/>
    <property type="project" value="InterPro"/>
</dbReference>
<dbReference type="Gene3D" id="4.10.240.10">
    <property type="entry name" value="Zn(2)-C6 fungal-type DNA-binding domain"/>
    <property type="match status" value="1"/>
</dbReference>
<evidence type="ECO:0000256" key="3">
    <source>
        <dbReference type="SAM" id="MobiDB-lite"/>
    </source>
</evidence>
<comment type="caution">
    <text evidence="5">The sequence shown here is derived from an EMBL/GenBank/DDBJ whole genome shotgun (WGS) entry which is preliminary data.</text>
</comment>
<gene>
    <name evidence="5" type="ORF">CGXH109_LOCUS8748</name>
</gene>
<dbReference type="SUPFAM" id="SSF57701">
    <property type="entry name" value="Zn2/Cys6 DNA-binding domain"/>
    <property type="match status" value="1"/>
</dbReference>
<dbReference type="SMART" id="SM00066">
    <property type="entry name" value="GAL4"/>
    <property type="match status" value="1"/>
</dbReference>
<dbReference type="GO" id="GO:0003677">
    <property type="term" value="F:DNA binding"/>
    <property type="evidence" value="ECO:0007669"/>
    <property type="project" value="InterPro"/>
</dbReference>
<dbReference type="InterPro" id="IPR001138">
    <property type="entry name" value="Zn2Cys6_DnaBD"/>
</dbReference>
<feature type="region of interest" description="Disordered" evidence="3">
    <location>
        <begin position="71"/>
        <end position="172"/>
    </location>
</feature>